<keyword evidence="6" id="KW-0472">Membrane</keyword>
<comment type="subcellular location">
    <subcellularLocation>
        <location evidence="1">Membrane</location>
        <topology evidence="1">Multi-pass membrane protein</topology>
    </subcellularLocation>
</comment>
<proteinExistence type="inferred from homology"/>
<feature type="non-terminal residue" evidence="9">
    <location>
        <position position="1"/>
    </location>
</feature>
<dbReference type="SUPFAM" id="SSF52540">
    <property type="entry name" value="P-loop containing nucleoside triphosphate hydrolases"/>
    <property type="match status" value="1"/>
</dbReference>
<dbReference type="PROSITE" id="PS50893">
    <property type="entry name" value="ABC_TRANSPORTER_2"/>
    <property type="match status" value="1"/>
</dbReference>
<evidence type="ECO:0000256" key="3">
    <source>
        <dbReference type="ARBA" id="ARBA00022448"/>
    </source>
</evidence>
<dbReference type="InterPro" id="IPR050352">
    <property type="entry name" value="ABCG_transporters"/>
</dbReference>
<accession>A0A1B6DIR3</accession>
<feature type="compositionally biased region" description="Polar residues" evidence="7">
    <location>
        <begin position="57"/>
        <end position="69"/>
    </location>
</feature>
<dbReference type="GO" id="GO:0042626">
    <property type="term" value="F:ATPase-coupled transmembrane transporter activity"/>
    <property type="evidence" value="ECO:0007669"/>
    <property type="project" value="TreeGrafter"/>
</dbReference>
<evidence type="ECO:0000256" key="1">
    <source>
        <dbReference type="ARBA" id="ARBA00004141"/>
    </source>
</evidence>
<reference evidence="9" key="1">
    <citation type="submission" date="2015-12" db="EMBL/GenBank/DDBJ databases">
        <title>De novo transcriptome assembly of four potential Pierce s Disease insect vectors from Arizona vineyards.</title>
        <authorList>
            <person name="Tassone E.E."/>
        </authorList>
    </citation>
    <scope>NUCLEOTIDE SEQUENCE</scope>
</reference>
<gene>
    <name evidence="9" type="ORF">g.27907</name>
</gene>
<evidence type="ECO:0000256" key="2">
    <source>
        <dbReference type="ARBA" id="ARBA00005814"/>
    </source>
</evidence>
<feature type="non-terminal residue" evidence="9">
    <location>
        <position position="421"/>
    </location>
</feature>
<sequence length="421" mass="45937">AYLKFGLPRVFPPNGGRGRDGSSGYDSSDDGGTSPRHEKKGQLYYLRTRSDPDFRNTPYNGPSIRQPTPSGGHGVRIDRGKSISEANLLSPEAMMRHGISPSAYEHRRSVHDLRAGMAYSDLGQSAHILMHHHGPGGRPASVAVVGGGGMVPRAHAGSQSVLDGAPSMLSIPQPSAMSFQVNRGEVYNGQYPHLQVRSLDMEKSNKEPLLQGISLEVRAGEILAVMATTVPEGQALLDALSGRKKAHIANIVLNGQIVTQRSLKSRVSYLRSDFILAPNLSVAQTLSFYSRLRKPPRSPTGKISKKSQMAILIEELGLAQILNTKVSSLTASETQRLNLACHLVTDLEILILDRPTRHMDIFDTFFLVEFLRQWSSGSAGGLAGRIVILTLQPPTYEIFTMVSRVLLISSGRLIYSGRRRD</sequence>
<dbReference type="Gene3D" id="3.40.50.300">
    <property type="entry name" value="P-loop containing nucleotide triphosphate hydrolases"/>
    <property type="match status" value="1"/>
</dbReference>
<dbReference type="Pfam" id="PF00005">
    <property type="entry name" value="ABC_tran"/>
    <property type="match status" value="1"/>
</dbReference>
<protein>
    <recommendedName>
        <fullName evidence="8">ABC transporter domain-containing protein</fullName>
    </recommendedName>
</protein>
<dbReference type="InterPro" id="IPR027417">
    <property type="entry name" value="P-loop_NTPase"/>
</dbReference>
<evidence type="ECO:0000256" key="6">
    <source>
        <dbReference type="ARBA" id="ARBA00023136"/>
    </source>
</evidence>
<comment type="similarity">
    <text evidence="2">Belongs to the ABC transporter superfamily. ABCG family. Eye pigment precursor importer (TC 3.A.1.204) subfamily.</text>
</comment>
<dbReference type="AlphaFoldDB" id="A0A1B6DIR3"/>
<feature type="domain" description="ABC transporter" evidence="8">
    <location>
        <begin position="194"/>
        <end position="421"/>
    </location>
</feature>
<dbReference type="PANTHER" id="PTHR48041">
    <property type="entry name" value="ABC TRANSPORTER G FAMILY MEMBER 28"/>
    <property type="match status" value="1"/>
</dbReference>
<dbReference type="PANTHER" id="PTHR48041:SF89">
    <property type="entry name" value="FI03229P"/>
    <property type="match status" value="1"/>
</dbReference>
<dbReference type="GO" id="GO:0016887">
    <property type="term" value="F:ATP hydrolysis activity"/>
    <property type="evidence" value="ECO:0007669"/>
    <property type="project" value="InterPro"/>
</dbReference>
<evidence type="ECO:0000256" key="4">
    <source>
        <dbReference type="ARBA" id="ARBA00022692"/>
    </source>
</evidence>
<evidence type="ECO:0000256" key="5">
    <source>
        <dbReference type="ARBA" id="ARBA00022989"/>
    </source>
</evidence>
<dbReference type="InterPro" id="IPR003439">
    <property type="entry name" value="ABC_transporter-like_ATP-bd"/>
</dbReference>
<feature type="compositionally biased region" description="Low complexity" evidence="7">
    <location>
        <begin position="22"/>
        <end position="32"/>
    </location>
</feature>
<feature type="region of interest" description="Disordered" evidence="7">
    <location>
        <begin position="1"/>
        <end position="78"/>
    </location>
</feature>
<evidence type="ECO:0000256" key="7">
    <source>
        <dbReference type="SAM" id="MobiDB-lite"/>
    </source>
</evidence>
<keyword evidence="4" id="KW-0812">Transmembrane</keyword>
<dbReference type="EMBL" id="GEDC01011707">
    <property type="protein sequence ID" value="JAS25591.1"/>
    <property type="molecule type" value="Transcribed_RNA"/>
</dbReference>
<name>A0A1B6DIR3_9HEMI</name>
<keyword evidence="3" id="KW-0813">Transport</keyword>
<dbReference type="GO" id="GO:0005524">
    <property type="term" value="F:ATP binding"/>
    <property type="evidence" value="ECO:0007669"/>
    <property type="project" value="InterPro"/>
</dbReference>
<evidence type="ECO:0000313" key="9">
    <source>
        <dbReference type="EMBL" id="JAS25591.1"/>
    </source>
</evidence>
<evidence type="ECO:0000259" key="8">
    <source>
        <dbReference type="PROSITE" id="PS50893"/>
    </source>
</evidence>
<dbReference type="GO" id="GO:0005886">
    <property type="term" value="C:plasma membrane"/>
    <property type="evidence" value="ECO:0007669"/>
    <property type="project" value="TreeGrafter"/>
</dbReference>
<organism evidence="9">
    <name type="scientific">Clastoptera arizonana</name>
    <name type="common">Arizona spittle bug</name>
    <dbReference type="NCBI Taxonomy" id="38151"/>
    <lineage>
        <taxon>Eukaryota</taxon>
        <taxon>Metazoa</taxon>
        <taxon>Ecdysozoa</taxon>
        <taxon>Arthropoda</taxon>
        <taxon>Hexapoda</taxon>
        <taxon>Insecta</taxon>
        <taxon>Pterygota</taxon>
        <taxon>Neoptera</taxon>
        <taxon>Paraneoptera</taxon>
        <taxon>Hemiptera</taxon>
        <taxon>Auchenorrhyncha</taxon>
        <taxon>Cercopoidea</taxon>
        <taxon>Clastopteridae</taxon>
        <taxon>Clastoptera</taxon>
    </lineage>
</organism>
<keyword evidence="5" id="KW-1133">Transmembrane helix</keyword>